<evidence type="ECO:0000256" key="5">
    <source>
        <dbReference type="ARBA" id="ARBA00022723"/>
    </source>
</evidence>
<dbReference type="GO" id="GO:0046872">
    <property type="term" value="F:metal ion binding"/>
    <property type="evidence" value="ECO:0007669"/>
    <property type="project" value="UniProtKB-KW"/>
</dbReference>
<dbReference type="GO" id="GO:0005524">
    <property type="term" value="F:ATP binding"/>
    <property type="evidence" value="ECO:0007669"/>
    <property type="project" value="UniProtKB-UniRule"/>
</dbReference>
<dbReference type="UniPathway" id="UPA00916">
    <property type="reaction ID" value="UER00889"/>
</dbReference>
<dbReference type="GO" id="GO:0004747">
    <property type="term" value="F:ribokinase activity"/>
    <property type="evidence" value="ECO:0007669"/>
    <property type="project" value="UniProtKB-UniRule"/>
</dbReference>
<feature type="binding site" evidence="12">
    <location>
        <position position="143"/>
    </location>
    <ligand>
        <name>substrate</name>
    </ligand>
</feature>
<comment type="subcellular location">
    <subcellularLocation>
        <location evidence="12">Cytoplasm</location>
    </subcellularLocation>
</comment>
<evidence type="ECO:0000256" key="1">
    <source>
        <dbReference type="ARBA" id="ARBA00005380"/>
    </source>
</evidence>
<comment type="pathway">
    <text evidence="12">Carbohydrate metabolism; D-ribose degradation; D-ribose 5-phosphate from beta-D-ribopyranose: step 2/2.</text>
</comment>
<name>A0A5M3Y0M4_9ACTN</name>
<evidence type="ECO:0000256" key="11">
    <source>
        <dbReference type="ARBA" id="ARBA00023277"/>
    </source>
</evidence>
<keyword evidence="8 12" id="KW-0067">ATP-binding</keyword>
<dbReference type="Proteomes" id="UP000377595">
    <property type="component" value="Unassembled WGS sequence"/>
</dbReference>
<comment type="caution">
    <text evidence="14">The sequence shown here is derived from an EMBL/GenBank/DDBJ whole genome shotgun (WGS) entry which is preliminary data.</text>
</comment>
<comment type="caution">
    <text evidence="12">Lacks conserved residue(s) required for the propagation of feature annotation.</text>
</comment>
<dbReference type="Gene3D" id="3.40.1190.20">
    <property type="match status" value="1"/>
</dbReference>
<feature type="binding site" evidence="12">
    <location>
        <begin position="42"/>
        <end position="46"/>
    </location>
    <ligand>
        <name>substrate</name>
    </ligand>
</feature>
<evidence type="ECO:0000259" key="13">
    <source>
        <dbReference type="Pfam" id="PF00294"/>
    </source>
</evidence>
<feature type="binding site" evidence="12">
    <location>
        <position position="286"/>
    </location>
    <ligand>
        <name>K(+)</name>
        <dbReference type="ChEBI" id="CHEBI:29103"/>
    </ligand>
</feature>
<gene>
    <name evidence="14" type="primary">rbsK_3</name>
    <name evidence="12" type="synonym">rbsK</name>
    <name evidence="14" type="ORF">Aple_071470</name>
</gene>
<dbReference type="AlphaFoldDB" id="A0A5M3Y0M4"/>
<feature type="binding site" evidence="12">
    <location>
        <position position="183"/>
    </location>
    <ligand>
        <name>ATP</name>
        <dbReference type="ChEBI" id="CHEBI:30616"/>
    </ligand>
</feature>
<dbReference type="PANTHER" id="PTHR10584">
    <property type="entry name" value="SUGAR KINASE"/>
    <property type="match status" value="1"/>
</dbReference>
<feature type="binding site" evidence="12">
    <location>
        <begin position="13"/>
        <end position="15"/>
    </location>
    <ligand>
        <name>substrate</name>
    </ligand>
</feature>
<feature type="binding site" evidence="12">
    <location>
        <position position="281"/>
    </location>
    <ligand>
        <name>K(+)</name>
        <dbReference type="ChEBI" id="CHEBI:29103"/>
    </ligand>
</feature>
<feature type="binding site" evidence="12">
    <location>
        <begin position="218"/>
        <end position="223"/>
    </location>
    <ligand>
        <name>ATP</name>
        <dbReference type="ChEBI" id="CHEBI:30616"/>
    </ligand>
</feature>
<dbReference type="GO" id="GO:0019303">
    <property type="term" value="P:D-ribose catabolic process"/>
    <property type="evidence" value="ECO:0007669"/>
    <property type="project" value="UniProtKB-UniRule"/>
</dbReference>
<keyword evidence="9 12" id="KW-0460">Magnesium</keyword>
<evidence type="ECO:0000256" key="12">
    <source>
        <dbReference type="HAMAP-Rule" id="MF_01987"/>
    </source>
</evidence>
<dbReference type="PANTHER" id="PTHR10584:SF166">
    <property type="entry name" value="RIBOKINASE"/>
    <property type="match status" value="1"/>
</dbReference>
<feature type="binding site" evidence="12">
    <location>
        <position position="245"/>
    </location>
    <ligand>
        <name>K(+)</name>
        <dbReference type="ChEBI" id="CHEBI:29103"/>
    </ligand>
</feature>
<dbReference type="GO" id="GO:0005829">
    <property type="term" value="C:cytosol"/>
    <property type="evidence" value="ECO:0007669"/>
    <property type="project" value="TreeGrafter"/>
</dbReference>
<sequence>MSRPDIVVVGSLNADLVLNVATLPAPGETVIGRRRREVTLGGKGANQAAAAAAALGLPGSVAMIGCVGDDAVGRMMGADLAARGVDVTRLRVVSGPSGQAIVAVDQRGQNLIIVEPGANDEVAAADVTGDEVRDARVVLMQLEIPLETVAAAARIARGVVILNPAPARGIGPLLPYVDLIVPNRTELAVLANSDPAADLDEVVRQVRSLGTVSRAVVTLGSDGAMVVDPDEGAFHIPAPEVPVVDTTGAGDCFCGALAASLARGAGFREATETAVRAASLSVSGVGARRMFPQELESK</sequence>
<feature type="binding site" evidence="12">
    <location>
        <position position="251"/>
    </location>
    <ligand>
        <name>substrate</name>
    </ligand>
</feature>
<evidence type="ECO:0000256" key="6">
    <source>
        <dbReference type="ARBA" id="ARBA00022741"/>
    </source>
</evidence>
<evidence type="ECO:0000256" key="9">
    <source>
        <dbReference type="ARBA" id="ARBA00022842"/>
    </source>
</evidence>
<dbReference type="PRINTS" id="PR00990">
    <property type="entry name" value="RIBOKINASE"/>
</dbReference>
<evidence type="ECO:0000256" key="8">
    <source>
        <dbReference type="ARBA" id="ARBA00022840"/>
    </source>
</evidence>
<keyword evidence="7 12" id="KW-0418">Kinase</keyword>
<evidence type="ECO:0000313" key="14">
    <source>
        <dbReference type="EMBL" id="GES24248.1"/>
    </source>
</evidence>
<comment type="similarity">
    <text evidence="12">Belongs to the carbohydrate kinase PfkB family. Ribokinase subfamily.</text>
</comment>
<keyword evidence="10 12" id="KW-0630">Potassium</keyword>
<comment type="activity regulation">
    <text evidence="12">Activated by a monovalent cation that binds near, but not in, the active site. The most likely occupant of the site in vivo is potassium. Ion binding induces a conformational change that may alter substrate affinity.</text>
</comment>
<dbReference type="InterPro" id="IPR002173">
    <property type="entry name" value="Carboh/pur_kinase_PfkB_CS"/>
</dbReference>
<organism evidence="14 15">
    <name type="scientific">Acrocarpospora pleiomorpha</name>
    <dbReference type="NCBI Taxonomy" id="90975"/>
    <lineage>
        <taxon>Bacteria</taxon>
        <taxon>Bacillati</taxon>
        <taxon>Actinomycetota</taxon>
        <taxon>Actinomycetes</taxon>
        <taxon>Streptosporangiales</taxon>
        <taxon>Streptosporangiaceae</taxon>
        <taxon>Acrocarpospora</taxon>
    </lineage>
</organism>
<dbReference type="OrthoDB" id="9775849at2"/>
<evidence type="ECO:0000256" key="10">
    <source>
        <dbReference type="ARBA" id="ARBA00022958"/>
    </source>
</evidence>
<dbReference type="InterPro" id="IPR011877">
    <property type="entry name" value="Ribokinase"/>
</dbReference>
<dbReference type="EMBL" id="BLAF01000049">
    <property type="protein sequence ID" value="GES24248.1"/>
    <property type="molecule type" value="Genomic_DNA"/>
</dbReference>
<evidence type="ECO:0000256" key="2">
    <source>
        <dbReference type="ARBA" id="ARBA00012035"/>
    </source>
</evidence>
<feature type="binding site" evidence="12">
    <location>
        <position position="247"/>
    </location>
    <ligand>
        <name>K(+)</name>
        <dbReference type="ChEBI" id="CHEBI:29103"/>
    </ligand>
</feature>
<keyword evidence="5 12" id="KW-0479">Metal-binding</keyword>
<dbReference type="EC" id="2.7.1.15" evidence="2 12"/>
<evidence type="ECO:0000256" key="3">
    <source>
        <dbReference type="ARBA" id="ARBA00016943"/>
    </source>
</evidence>
<dbReference type="InterPro" id="IPR002139">
    <property type="entry name" value="Ribo/fructo_kinase"/>
</dbReference>
<keyword evidence="12" id="KW-0963">Cytoplasm</keyword>
<dbReference type="CDD" id="cd01174">
    <property type="entry name" value="ribokinase"/>
    <property type="match status" value="1"/>
</dbReference>
<comment type="similarity">
    <text evidence="1">Belongs to the carbohydrate kinase pfkB family.</text>
</comment>
<feature type="binding site" evidence="12">
    <location>
        <position position="284"/>
    </location>
    <ligand>
        <name>K(+)</name>
        <dbReference type="ChEBI" id="CHEBI:29103"/>
    </ligand>
</feature>
<evidence type="ECO:0000313" key="15">
    <source>
        <dbReference type="Proteomes" id="UP000377595"/>
    </source>
</evidence>
<keyword evidence="15" id="KW-1185">Reference proteome</keyword>
<comment type="cofactor">
    <cofactor evidence="12">
        <name>Mg(2+)</name>
        <dbReference type="ChEBI" id="CHEBI:18420"/>
    </cofactor>
    <text evidence="12">Requires a divalent cation, most likely magnesium in vivo, as an electrophilic catalyst to aid phosphoryl group transfer. It is the chelate of the metal and the nucleotide that is the actual substrate.</text>
</comment>
<dbReference type="SUPFAM" id="SSF53613">
    <property type="entry name" value="Ribokinase-like"/>
    <property type="match status" value="1"/>
</dbReference>
<dbReference type="InterPro" id="IPR029056">
    <property type="entry name" value="Ribokinase-like"/>
</dbReference>
<reference evidence="14 15" key="1">
    <citation type="submission" date="2019-10" db="EMBL/GenBank/DDBJ databases">
        <title>Whole genome shotgun sequence of Acrocarpospora pleiomorpha NBRC 16267.</title>
        <authorList>
            <person name="Ichikawa N."/>
            <person name="Kimura A."/>
            <person name="Kitahashi Y."/>
            <person name="Komaki H."/>
            <person name="Oguchi A."/>
        </authorList>
    </citation>
    <scope>NUCLEOTIDE SEQUENCE [LARGE SCALE GENOMIC DNA]</scope>
    <source>
        <strain evidence="14 15">NBRC 16267</strain>
    </source>
</reference>
<protein>
    <recommendedName>
        <fullName evidence="3 12">Ribokinase</fullName>
        <shortName evidence="12">RK</shortName>
        <ecNumber evidence="2 12">2.7.1.15</ecNumber>
    </recommendedName>
</protein>
<keyword evidence="4 12" id="KW-0808">Transferase</keyword>
<comment type="catalytic activity">
    <reaction evidence="12">
        <text>D-ribose + ATP = D-ribose 5-phosphate + ADP + H(+)</text>
        <dbReference type="Rhea" id="RHEA:13697"/>
        <dbReference type="ChEBI" id="CHEBI:15378"/>
        <dbReference type="ChEBI" id="CHEBI:30616"/>
        <dbReference type="ChEBI" id="CHEBI:47013"/>
        <dbReference type="ChEBI" id="CHEBI:78346"/>
        <dbReference type="ChEBI" id="CHEBI:456216"/>
        <dbReference type="EC" id="2.7.1.15"/>
    </reaction>
</comment>
<dbReference type="InterPro" id="IPR011611">
    <property type="entry name" value="PfkB_dom"/>
</dbReference>
<dbReference type="PROSITE" id="PS00584">
    <property type="entry name" value="PFKB_KINASES_2"/>
    <property type="match status" value="1"/>
</dbReference>
<comment type="subunit">
    <text evidence="12">Homodimer.</text>
</comment>
<dbReference type="RefSeq" id="WP_155349101.1">
    <property type="nucleotide sequence ID" value="NZ_BAAAHM010000005.1"/>
</dbReference>
<feature type="binding site" evidence="12">
    <location>
        <begin position="250"/>
        <end position="251"/>
    </location>
    <ligand>
        <name>ATP</name>
        <dbReference type="ChEBI" id="CHEBI:30616"/>
    </ligand>
</feature>
<comment type="function">
    <text evidence="12">Catalyzes the phosphorylation of ribose at O-5 in a reaction requiring ATP and magnesium. The resulting D-ribose-5-phosphate can then be used either for sythesis of nucleotides, histidine, and tryptophan, or as a component of the pentose phosphate pathway.</text>
</comment>
<dbReference type="HAMAP" id="MF_01987">
    <property type="entry name" value="Ribokinase"/>
    <property type="match status" value="1"/>
</dbReference>
<feature type="domain" description="Carbohydrate kinase PfkB" evidence="13">
    <location>
        <begin position="5"/>
        <end position="292"/>
    </location>
</feature>
<dbReference type="Pfam" id="PF00294">
    <property type="entry name" value="PfkB"/>
    <property type="match status" value="1"/>
</dbReference>
<proteinExistence type="inferred from homology"/>
<evidence type="ECO:0000256" key="7">
    <source>
        <dbReference type="ARBA" id="ARBA00022777"/>
    </source>
</evidence>
<evidence type="ECO:0000256" key="4">
    <source>
        <dbReference type="ARBA" id="ARBA00022679"/>
    </source>
</evidence>
<feature type="active site" description="Proton acceptor" evidence="12">
    <location>
        <position position="251"/>
    </location>
</feature>
<accession>A0A5M3Y0M4</accession>
<keyword evidence="11 12" id="KW-0119">Carbohydrate metabolism</keyword>
<keyword evidence="6 12" id="KW-0547">Nucleotide-binding</keyword>